<dbReference type="RefSeq" id="YP_009212261.1">
    <property type="nucleotide sequence ID" value="NC_028945.1"/>
</dbReference>
<organism evidence="2 3">
    <name type="scientific">Sinorhizobium phage phiN3</name>
    <dbReference type="NCBI Taxonomy" id="1647405"/>
    <lineage>
        <taxon>Viruses</taxon>
        <taxon>Duplodnaviria</taxon>
        <taxon>Heunggongvirae</taxon>
        <taxon>Uroviricota</taxon>
        <taxon>Caudoviricetes</taxon>
        <taxon>Emdodecavirus</taxon>
        <taxon>Emdodecavirus N3</taxon>
    </lineage>
</organism>
<protein>
    <submittedName>
        <fullName evidence="2">Uncharacterized protein</fullName>
    </submittedName>
</protein>
<dbReference type="GeneID" id="26638750"/>
<name>A0A0F6WCN7_9CAUD</name>
<feature type="coiled-coil region" evidence="1">
    <location>
        <begin position="131"/>
        <end position="166"/>
    </location>
</feature>
<keyword evidence="3" id="KW-1185">Reference proteome</keyword>
<dbReference type="KEGG" id="vg:26638750"/>
<sequence>MNLTNDDLKHLSALLKRPEGSAADYEIGERIDEFLHYHEGDIECPHCEGGGRVPEDFLTDEHVAEVFSDYCDIFGYHLAYGVESWSEGGWTGNVVHVVQDISARQCHNTRSFDLPKTYFTRDVARRRELMINDLKDEQRKKMLKAEQEKKDRIAELENELAELKAKETK</sequence>
<evidence type="ECO:0000313" key="2">
    <source>
        <dbReference type="EMBL" id="AKF13286.1"/>
    </source>
</evidence>
<dbReference type="EMBL" id="KR052482">
    <property type="protein sequence ID" value="AKF13286.1"/>
    <property type="molecule type" value="Genomic_DNA"/>
</dbReference>
<proteinExistence type="predicted"/>
<dbReference type="Proteomes" id="UP000202958">
    <property type="component" value="Segment"/>
</dbReference>
<keyword evidence="1" id="KW-0175">Coiled coil</keyword>
<accession>A0A0F6WCN7</accession>
<evidence type="ECO:0000313" key="3">
    <source>
        <dbReference type="Proteomes" id="UP000202958"/>
    </source>
</evidence>
<evidence type="ECO:0000256" key="1">
    <source>
        <dbReference type="SAM" id="Coils"/>
    </source>
</evidence>
<reference evidence="2 3" key="1">
    <citation type="submission" date="2015-04" db="EMBL/GenBank/DDBJ databases">
        <authorList>
            <person name="Hodson T.S."/>
            <person name="Hyde J.R."/>
            <person name="Schouten J.T."/>
            <person name="Crockett J.T."/>
            <person name="Smith T.A."/>
            <person name="Merrill B.D."/>
            <person name="Crook M.B."/>
            <person name="Griffitts J.S."/>
            <person name="Burnett S.H."/>
            <person name="Grose J.H."/>
            <person name="Breakwell D.P."/>
        </authorList>
    </citation>
    <scope>NUCLEOTIDE SEQUENCE [LARGE SCALE GENOMIC DNA]</scope>
</reference>
<gene>
    <name evidence="2" type="ORF">PHIN3_21</name>
</gene>